<name>A0ABZ0XTG1_9BURK</name>
<keyword evidence="2" id="KW-1185">Reference proteome</keyword>
<reference evidence="1 2" key="1">
    <citation type="submission" date="2023-11" db="EMBL/GenBank/DDBJ databases">
        <title>MicrobeMod: A computational toolkit for identifying prokaryotic methylation and restriction-modification with nanopore sequencing.</title>
        <authorList>
            <person name="Crits-Christoph A."/>
            <person name="Kang S.C."/>
            <person name="Lee H."/>
            <person name="Ostrov N."/>
        </authorList>
    </citation>
    <scope>NUCLEOTIDE SEQUENCE [LARGE SCALE GENOMIC DNA]</scope>
    <source>
        <strain evidence="1 2">ATCC 25935</strain>
    </source>
</reference>
<dbReference type="GeneID" id="43162358"/>
<dbReference type="EMBL" id="CP140152">
    <property type="protein sequence ID" value="WQH03031.1"/>
    <property type="molecule type" value="Genomic_DNA"/>
</dbReference>
<dbReference type="InterPro" id="IPR045738">
    <property type="entry name" value="DUF6088"/>
</dbReference>
<organism evidence="1 2">
    <name type="scientific">Duganella zoogloeoides</name>
    <dbReference type="NCBI Taxonomy" id="75659"/>
    <lineage>
        <taxon>Bacteria</taxon>
        <taxon>Pseudomonadati</taxon>
        <taxon>Pseudomonadota</taxon>
        <taxon>Betaproteobacteria</taxon>
        <taxon>Burkholderiales</taxon>
        <taxon>Oxalobacteraceae</taxon>
        <taxon>Telluria group</taxon>
        <taxon>Duganella</taxon>
    </lineage>
</organism>
<gene>
    <name evidence="1" type="ORF">SR858_18445</name>
</gene>
<evidence type="ECO:0000313" key="2">
    <source>
        <dbReference type="Proteomes" id="UP001326110"/>
    </source>
</evidence>
<accession>A0ABZ0XTG1</accession>
<protein>
    <submittedName>
        <fullName evidence="1">DUF6088 family protein</fullName>
    </submittedName>
</protein>
<sequence>MTTTSIKQRISARIRASKSMVFLRQEFDHFGGYRQVSRVIKELVDQGQITRVGYGVYAKARPSTISGKPVPTGSLIDIGLETMRKLGVKADIGAEARELRAGKSTQMPMSAVISVGKSRIRRAIAIGNRKIMYEKD</sequence>
<dbReference type="Pfam" id="PF19570">
    <property type="entry name" value="DUF6088"/>
    <property type="match status" value="1"/>
</dbReference>
<dbReference type="Proteomes" id="UP001326110">
    <property type="component" value="Chromosome"/>
</dbReference>
<proteinExistence type="predicted"/>
<dbReference type="RefSeq" id="WP_154819733.1">
    <property type="nucleotide sequence ID" value="NZ_CP140152.1"/>
</dbReference>
<evidence type="ECO:0000313" key="1">
    <source>
        <dbReference type="EMBL" id="WQH03031.1"/>
    </source>
</evidence>